<feature type="region of interest" description="Disordered" evidence="9">
    <location>
        <begin position="342"/>
        <end position="363"/>
    </location>
</feature>
<evidence type="ECO:0000256" key="1">
    <source>
        <dbReference type="ARBA" id="ARBA00004123"/>
    </source>
</evidence>
<keyword evidence="12" id="KW-1185">Reference proteome</keyword>
<organism evidence="11 12">
    <name type="scientific">Arabidopsis suecica</name>
    <name type="common">Swedish thale-cress</name>
    <name type="synonym">Cardaminopsis suecica</name>
    <dbReference type="NCBI Taxonomy" id="45249"/>
    <lineage>
        <taxon>Eukaryota</taxon>
        <taxon>Viridiplantae</taxon>
        <taxon>Streptophyta</taxon>
        <taxon>Embryophyta</taxon>
        <taxon>Tracheophyta</taxon>
        <taxon>Spermatophyta</taxon>
        <taxon>Magnoliopsida</taxon>
        <taxon>eudicotyledons</taxon>
        <taxon>Gunneridae</taxon>
        <taxon>Pentapetalae</taxon>
        <taxon>rosids</taxon>
        <taxon>malvids</taxon>
        <taxon>Brassicales</taxon>
        <taxon>Brassicaceae</taxon>
        <taxon>Camelineae</taxon>
        <taxon>Arabidopsis</taxon>
    </lineage>
</organism>
<dbReference type="InterPro" id="IPR050224">
    <property type="entry name" value="TALE_homeobox"/>
</dbReference>
<dbReference type="GO" id="GO:0005634">
    <property type="term" value="C:nucleus"/>
    <property type="evidence" value="ECO:0007669"/>
    <property type="project" value="UniProtKB-SubCell"/>
</dbReference>
<keyword evidence="7 8" id="KW-0539">Nucleus</keyword>
<evidence type="ECO:0000256" key="9">
    <source>
        <dbReference type="SAM" id="MobiDB-lite"/>
    </source>
</evidence>
<dbReference type="FunFam" id="1.10.10.60:FF:000117">
    <property type="entry name" value="BEL1-like homeodomain protein 9"/>
    <property type="match status" value="1"/>
</dbReference>
<dbReference type="Pfam" id="PF05920">
    <property type="entry name" value="Homeobox_KN"/>
    <property type="match status" value="1"/>
</dbReference>
<dbReference type="SMART" id="SM00389">
    <property type="entry name" value="HOX"/>
    <property type="match status" value="1"/>
</dbReference>
<evidence type="ECO:0000313" key="12">
    <source>
        <dbReference type="Proteomes" id="UP000694251"/>
    </source>
</evidence>
<evidence type="ECO:0000256" key="4">
    <source>
        <dbReference type="ARBA" id="ARBA00023125"/>
    </source>
</evidence>
<evidence type="ECO:0000256" key="5">
    <source>
        <dbReference type="ARBA" id="ARBA00023155"/>
    </source>
</evidence>
<dbReference type="OrthoDB" id="10056939at2759"/>
<dbReference type="InterPro" id="IPR006563">
    <property type="entry name" value="POX_dom"/>
</dbReference>
<dbReference type="PROSITE" id="PS50071">
    <property type="entry name" value="HOMEOBOX_2"/>
    <property type="match status" value="1"/>
</dbReference>
<evidence type="ECO:0000256" key="3">
    <source>
        <dbReference type="ARBA" id="ARBA00023015"/>
    </source>
</evidence>
<comment type="caution">
    <text evidence="11">The sequence shown here is derived from an EMBL/GenBank/DDBJ whole genome shotgun (WGS) entry which is preliminary data.</text>
</comment>
<evidence type="ECO:0000256" key="6">
    <source>
        <dbReference type="ARBA" id="ARBA00023163"/>
    </source>
</evidence>
<evidence type="ECO:0000256" key="7">
    <source>
        <dbReference type="ARBA" id="ARBA00023242"/>
    </source>
</evidence>
<keyword evidence="3" id="KW-0805">Transcription regulation</keyword>
<dbReference type="SMART" id="SM00574">
    <property type="entry name" value="POX"/>
    <property type="match status" value="1"/>
</dbReference>
<proteinExistence type="inferred from homology"/>
<feature type="DNA-binding region" description="Homeobox" evidence="8">
    <location>
        <begin position="473"/>
        <end position="535"/>
    </location>
</feature>
<evidence type="ECO:0000256" key="8">
    <source>
        <dbReference type="PROSITE-ProRule" id="PRU00108"/>
    </source>
</evidence>
<comment type="similarity">
    <text evidence="2">Belongs to the TALE/BELL homeobox family.</text>
</comment>
<dbReference type="PANTHER" id="PTHR11850">
    <property type="entry name" value="HOMEOBOX PROTEIN TRANSCRIPTION FACTORS"/>
    <property type="match status" value="1"/>
</dbReference>
<dbReference type="InterPro" id="IPR001356">
    <property type="entry name" value="HD"/>
</dbReference>
<keyword evidence="5 8" id="KW-0371">Homeobox</keyword>
<keyword evidence="4 8" id="KW-0238">DNA-binding</keyword>
<reference evidence="11 12" key="1">
    <citation type="submission" date="2020-12" db="EMBL/GenBank/DDBJ databases">
        <title>Concerted genomic and epigenomic changes stabilize Arabidopsis allopolyploids.</title>
        <authorList>
            <person name="Chen Z."/>
        </authorList>
    </citation>
    <scope>NUCLEOTIDE SEQUENCE [LARGE SCALE GENOMIC DNA]</scope>
    <source>
        <strain evidence="11">As9502</strain>
        <tissue evidence="11">Leaf</tissue>
    </source>
</reference>
<dbReference type="Pfam" id="PF07526">
    <property type="entry name" value="POX"/>
    <property type="match status" value="1"/>
</dbReference>
<feature type="domain" description="Homeobox" evidence="10">
    <location>
        <begin position="471"/>
        <end position="534"/>
    </location>
</feature>
<comment type="subcellular location">
    <subcellularLocation>
        <location evidence="1 8">Nucleus</location>
    </subcellularLocation>
</comment>
<dbReference type="GO" id="GO:0006355">
    <property type="term" value="P:regulation of DNA-templated transcription"/>
    <property type="evidence" value="ECO:0007669"/>
    <property type="project" value="InterPro"/>
</dbReference>
<keyword evidence="6" id="KW-0804">Transcription</keyword>
<accession>A0A8T2AL55</accession>
<evidence type="ECO:0000256" key="2">
    <source>
        <dbReference type="ARBA" id="ARBA00006454"/>
    </source>
</evidence>
<feature type="region of interest" description="Disordered" evidence="9">
    <location>
        <begin position="550"/>
        <end position="579"/>
    </location>
</feature>
<dbReference type="AlphaFoldDB" id="A0A8T2AL55"/>
<sequence>MSLSHESLCSFKLGSWIFMFISSCNMNHVEYRSYKEMDMIKPELHVVQQIRRDKFRVEQMNDFPNTWNHHHHEQQHQNIRIPNNLDLIGILQNQISVPVQTDLYQDSTATFMNMPQSIHRDPHGSSNWRSSDLLQPSTVNCSAVNYGYDEAGIRPSNVGDLFSNHFNSRNQILDRPHYVGRDTIAQSSMTRRSEVSCLDDNQKGCVTVACSGTGNEILRSSYDQGSACGSYRGELEFLPRLENQSVAHNARQWNDEPLNVTAPSHTNKKCFPLSLSSGIPPSRDVGNAAVSPTMNIHGNLGPLGPFTGYASILKSSRFLEPAQKMLEEFCISYASRIISRNESTSMDDDDDDDDNSSVFSSSYEPVEPKNRLKRAKLLFLQEEVCKWYKLYNHQLQTVMSSFNTVAGLRTATPYISLALKRTSRSFKALRTAISEHVKQISSHSSSSDNNGFQKKQRSLIGNNVGFESQQQHMWRPQRGLPEPAVAVLRAWLFDHFLHPYPTDSDKQMLATQTGLSRNQVSNWFINARVRLWKPMVEEIHTLETKAIKNQDASHNMEPSNRPNTVSSTPSHEQTLTDLSGTKRSRLEYMGMMGFNRGNVSLTLELRRGVDNVIQAQTQTQDHQFGTGDQMFHDFVG</sequence>
<dbReference type="CDD" id="cd00086">
    <property type="entry name" value="homeodomain"/>
    <property type="match status" value="1"/>
</dbReference>
<name>A0A8T2AL55_ARASU</name>
<feature type="compositionally biased region" description="Acidic residues" evidence="9">
    <location>
        <begin position="345"/>
        <end position="355"/>
    </location>
</feature>
<protein>
    <submittedName>
        <fullName evidence="11">Homeobox domain</fullName>
    </submittedName>
</protein>
<evidence type="ECO:0000259" key="10">
    <source>
        <dbReference type="PROSITE" id="PS50071"/>
    </source>
</evidence>
<dbReference type="EMBL" id="JAEFBJ010000009">
    <property type="protein sequence ID" value="KAG7572776.1"/>
    <property type="molecule type" value="Genomic_DNA"/>
</dbReference>
<evidence type="ECO:0000313" key="11">
    <source>
        <dbReference type="EMBL" id="KAG7572776.1"/>
    </source>
</evidence>
<gene>
    <name evidence="11" type="ORF">ISN44_As09g011330</name>
</gene>
<dbReference type="InterPro" id="IPR008422">
    <property type="entry name" value="KN_HD"/>
</dbReference>
<dbReference type="GO" id="GO:0003677">
    <property type="term" value="F:DNA binding"/>
    <property type="evidence" value="ECO:0007669"/>
    <property type="project" value="UniProtKB-UniRule"/>
</dbReference>
<dbReference type="Proteomes" id="UP000694251">
    <property type="component" value="Chromosome 9"/>
</dbReference>